<comment type="caution">
    <text evidence="2">The sequence shown here is derived from an EMBL/GenBank/DDBJ whole genome shotgun (WGS) entry which is preliminary data.</text>
</comment>
<dbReference type="SMART" id="SM00873">
    <property type="entry name" value="B3_4"/>
    <property type="match status" value="1"/>
</dbReference>
<dbReference type="Gene3D" id="3.50.40.10">
    <property type="entry name" value="Phenylalanyl-trna Synthetase, Chain B, domain 3"/>
    <property type="match status" value="1"/>
</dbReference>
<dbReference type="AlphaFoldDB" id="W7YMX1"/>
<dbReference type="InterPro" id="IPR020825">
    <property type="entry name" value="Phe-tRNA_synthase-like_B3/B4"/>
</dbReference>
<keyword evidence="3" id="KW-1185">Reference proteome</keyword>
<dbReference type="GO" id="GO:0003723">
    <property type="term" value="F:RNA binding"/>
    <property type="evidence" value="ECO:0007669"/>
    <property type="project" value="InterPro"/>
</dbReference>
<dbReference type="SUPFAM" id="SSF56037">
    <property type="entry name" value="PheT/TilS domain"/>
    <property type="match status" value="1"/>
</dbReference>
<proteinExistence type="predicted"/>
<dbReference type="STRING" id="869213.GCA_000517085_02686"/>
<dbReference type="EMBL" id="BAMD01000029">
    <property type="protein sequence ID" value="GAF03749.1"/>
    <property type="molecule type" value="Genomic_DNA"/>
</dbReference>
<evidence type="ECO:0000313" key="3">
    <source>
        <dbReference type="Proteomes" id="UP000019402"/>
    </source>
</evidence>
<dbReference type="OrthoDB" id="9789812at2"/>
<dbReference type="PANTHER" id="PTHR39209">
    <property type="match status" value="1"/>
</dbReference>
<protein>
    <submittedName>
        <fullName evidence="2">B3/4 domain protein</fullName>
    </submittedName>
</protein>
<dbReference type="Proteomes" id="UP000019402">
    <property type="component" value="Unassembled WGS sequence"/>
</dbReference>
<sequence length="219" mass="24393">MPAINIEAKIKDILPHIKLGCIEASVDVHPSSPEQSKWIHQQLEKIKISLSPESIRQTTTVKATKDAYRALGKDPNRYRPAAEALMRRIANGKDLYQISNVVDVLNYISIKTGFSICGYDAQLISEDITLGIGAEGEPYEGIGRGTVNIDSLPVFRDNQGAFGTPTSDSTRTMITDKTRDILYIFISFNHNNELEQAISETADLLQKYAMASHIKTYYI</sequence>
<evidence type="ECO:0000313" key="2">
    <source>
        <dbReference type="EMBL" id="GAF03749.1"/>
    </source>
</evidence>
<organism evidence="2 3">
    <name type="scientific">Saccharicrinis fermentans DSM 9555 = JCM 21142</name>
    <dbReference type="NCBI Taxonomy" id="869213"/>
    <lineage>
        <taxon>Bacteria</taxon>
        <taxon>Pseudomonadati</taxon>
        <taxon>Bacteroidota</taxon>
        <taxon>Bacteroidia</taxon>
        <taxon>Marinilabiliales</taxon>
        <taxon>Marinilabiliaceae</taxon>
        <taxon>Saccharicrinis</taxon>
    </lineage>
</organism>
<dbReference type="InterPro" id="IPR005146">
    <property type="entry name" value="B3/B4_tRNA-bd"/>
</dbReference>
<reference evidence="2 3" key="1">
    <citation type="journal article" date="2014" name="Genome Announc.">
        <title>Draft Genome Sequence of Cytophaga fermentans JCM 21142T, a Facultative Anaerobe Isolated from Marine Mud.</title>
        <authorList>
            <person name="Starns D."/>
            <person name="Oshima K."/>
            <person name="Suda W."/>
            <person name="Iino T."/>
            <person name="Yuki M."/>
            <person name="Inoue J."/>
            <person name="Kitamura K."/>
            <person name="Iida T."/>
            <person name="Darby A."/>
            <person name="Hattori M."/>
            <person name="Ohkuma M."/>
        </authorList>
    </citation>
    <scope>NUCLEOTIDE SEQUENCE [LARGE SCALE GENOMIC DNA]</scope>
    <source>
        <strain evidence="2 3">JCM 21142</strain>
    </source>
</reference>
<name>W7YMX1_9BACT</name>
<evidence type="ECO:0000259" key="1">
    <source>
        <dbReference type="SMART" id="SM00873"/>
    </source>
</evidence>
<feature type="domain" description="B3/B4 tRNA-binding" evidence="1">
    <location>
        <begin position="63"/>
        <end position="210"/>
    </location>
</feature>
<dbReference type="RefSeq" id="WP_027472226.1">
    <property type="nucleotide sequence ID" value="NZ_BAMD01000029.1"/>
</dbReference>
<accession>W7YMX1</accession>
<gene>
    <name evidence="2" type="ORF">JCM21142_62430</name>
</gene>
<dbReference type="Pfam" id="PF03483">
    <property type="entry name" value="B3_4"/>
    <property type="match status" value="1"/>
</dbReference>
<dbReference type="GO" id="GO:0004826">
    <property type="term" value="F:phenylalanine-tRNA ligase activity"/>
    <property type="evidence" value="ECO:0007669"/>
    <property type="project" value="InterPro"/>
</dbReference>
<dbReference type="PANTHER" id="PTHR39209:SF2">
    <property type="entry name" value="CYTOPLASMIC PROTEIN"/>
    <property type="match status" value="1"/>
</dbReference>
<dbReference type="eggNOG" id="COG3382">
    <property type="taxonomic scope" value="Bacteria"/>
</dbReference>